<dbReference type="Gene3D" id="1.10.3430.10">
    <property type="entry name" value="Ammonium transporter AmtB like domains"/>
    <property type="match status" value="1"/>
</dbReference>
<evidence type="ECO:0000256" key="7">
    <source>
        <dbReference type="SAM" id="Phobius"/>
    </source>
</evidence>
<keyword evidence="3 7" id="KW-0812">Transmembrane</keyword>
<dbReference type="GO" id="GO:0005886">
    <property type="term" value="C:plasma membrane"/>
    <property type="evidence" value="ECO:0007669"/>
    <property type="project" value="InterPro"/>
</dbReference>
<dbReference type="GO" id="GO:0008519">
    <property type="term" value="F:ammonium channel activity"/>
    <property type="evidence" value="ECO:0007669"/>
    <property type="project" value="InterPro"/>
</dbReference>
<evidence type="ECO:0000256" key="2">
    <source>
        <dbReference type="ARBA" id="ARBA00011036"/>
    </source>
</evidence>
<dbReference type="GO" id="GO:0097272">
    <property type="term" value="P:ammonium homeostasis"/>
    <property type="evidence" value="ECO:0007669"/>
    <property type="project" value="TreeGrafter"/>
</dbReference>
<dbReference type="WBParaSite" id="PSAMB.scaffold4512size14375.g24498.t1">
    <property type="protein sequence ID" value="PSAMB.scaffold4512size14375.g24498.t1"/>
    <property type="gene ID" value="PSAMB.scaffold4512size14375.g24498"/>
</dbReference>
<dbReference type="SUPFAM" id="SSF111352">
    <property type="entry name" value="Ammonium transporter"/>
    <property type="match status" value="1"/>
</dbReference>
<dbReference type="PANTHER" id="PTHR11730:SF60">
    <property type="entry name" value="RH50, ISOFORM D"/>
    <property type="match status" value="1"/>
</dbReference>
<feature type="transmembrane region" description="Helical" evidence="7">
    <location>
        <begin position="400"/>
        <end position="420"/>
    </location>
</feature>
<evidence type="ECO:0000256" key="4">
    <source>
        <dbReference type="ARBA" id="ARBA00022989"/>
    </source>
</evidence>
<feature type="transmembrane region" description="Helical" evidence="7">
    <location>
        <begin position="315"/>
        <end position="335"/>
    </location>
</feature>
<dbReference type="InterPro" id="IPR002229">
    <property type="entry name" value="RhesusRHD"/>
</dbReference>
<sequence length="568" mass="62224">MWETPGVYHRQDGEKIAEHVRKTSASPKISIVTHDSSHHHHNHVAAPEEVDSGEQSSAVSARPIGRSSADWFAAAPPERATENWSSSSGPAQPAPPRNQPFRKETMASALQKRQFAIVALFFQVIFIILFALFGKYDANALPGGDESTAYVNKNYPLFQDIHVMMFVGFGFLMTFLRRYGFSAVSLNLVLTAFVIEWSMIMRGFLSHDFHEHGKFSIDLTSLMTADFGAAAVLISMGAMLGKLSPVQYLLMAFIETTIGHIAEHVIVEILHVNDVGGSIVVHTFGAYFGLSVARAMHKKSVIEHENEGSVYHSDIFSMIGTVFLWCFWPSFNAAIAKPEDARFRAIINTYLSMAACTLTAFIVSSIVDKTGRFNMIHVQNSTLAGGVAIGTTANVVLEPYHAMLVGCVAAVVSVVGYQYITPRLAVKLGIHDTCGVHDLHGMPGVLAGLLGAFFAMVYDPTVYGASIHDIYPQFEGGVHGGIRDRGSQALYQLAGLGLALLASIIGGLITGLFLRLPIWNQVKETELYADGDYFETSPDYDFSTRIVTRIDHIELTESSALTNRHHEH</sequence>
<feature type="transmembrane region" description="Helical" evidence="7">
    <location>
        <begin position="347"/>
        <end position="367"/>
    </location>
</feature>
<comment type="similarity">
    <text evidence="2">Belongs to the ammonium transporter (TC 2.A.49) family. Rh subfamily.</text>
</comment>
<dbReference type="Proteomes" id="UP000887566">
    <property type="component" value="Unplaced"/>
</dbReference>
<dbReference type="PANTHER" id="PTHR11730">
    <property type="entry name" value="AMMONIUM TRANSPORTER"/>
    <property type="match status" value="1"/>
</dbReference>
<feature type="transmembrane region" description="Helical" evidence="7">
    <location>
        <begin position="156"/>
        <end position="176"/>
    </location>
</feature>
<keyword evidence="5 7" id="KW-0472">Membrane</keyword>
<name>A0A914WLD3_9BILA</name>
<comment type="subcellular location">
    <subcellularLocation>
        <location evidence="1">Membrane</location>
        <topology evidence="1">Multi-pass membrane protein</topology>
    </subcellularLocation>
</comment>
<evidence type="ECO:0000313" key="9">
    <source>
        <dbReference type="Proteomes" id="UP000887566"/>
    </source>
</evidence>
<feature type="transmembrane region" description="Helical" evidence="7">
    <location>
        <begin position="489"/>
        <end position="514"/>
    </location>
</feature>
<evidence type="ECO:0000256" key="5">
    <source>
        <dbReference type="ARBA" id="ARBA00023136"/>
    </source>
</evidence>
<evidence type="ECO:0000256" key="6">
    <source>
        <dbReference type="SAM" id="MobiDB-lite"/>
    </source>
</evidence>
<feature type="region of interest" description="Disordered" evidence="6">
    <location>
        <begin position="34"/>
        <end position="65"/>
    </location>
</feature>
<dbReference type="PRINTS" id="PR00342">
    <property type="entry name" value="RHESUSRHD"/>
</dbReference>
<organism evidence="9 10">
    <name type="scientific">Plectus sambesii</name>
    <dbReference type="NCBI Taxonomy" id="2011161"/>
    <lineage>
        <taxon>Eukaryota</taxon>
        <taxon>Metazoa</taxon>
        <taxon>Ecdysozoa</taxon>
        <taxon>Nematoda</taxon>
        <taxon>Chromadorea</taxon>
        <taxon>Plectida</taxon>
        <taxon>Plectina</taxon>
        <taxon>Plectoidea</taxon>
        <taxon>Plectidae</taxon>
        <taxon>Plectus</taxon>
    </lineage>
</organism>
<evidence type="ECO:0000313" key="10">
    <source>
        <dbReference type="WBParaSite" id="PSAMB.scaffold4512size14375.g24498.t1"/>
    </source>
</evidence>
<feature type="transmembrane region" description="Helical" evidence="7">
    <location>
        <begin position="441"/>
        <end position="458"/>
    </location>
</feature>
<feature type="domain" description="Ammonium transporter AmtB-like" evidence="8">
    <location>
        <begin position="126"/>
        <end position="523"/>
    </location>
</feature>
<evidence type="ECO:0000256" key="3">
    <source>
        <dbReference type="ARBA" id="ARBA00022692"/>
    </source>
</evidence>
<feature type="transmembrane region" description="Helical" evidence="7">
    <location>
        <begin position="115"/>
        <end position="136"/>
    </location>
</feature>
<reference evidence="10" key="1">
    <citation type="submission" date="2022-11" db="UniProtKB">
        <authorList>
            <consortium name="WormBaseParasite"/>
        </authorList>
    </citation>
    <scope>IDENTIFICATION</scope>
</reference>
<accession>A0A914WLD3</accession>
<evidence type="ECO:0000256" key="1">
    <source>
        <dbReference type="ARBA" id="ARBA00004141"/>
    </source>
</evidence>
<feature type="region of interest" description="Disordered" evidence="6">
    <location>
        <begin position="79"/>
        <end position="100"/>
    </location>
</feature>
<feature type="transmembrane region" description="Helical" evidence="7">
    <location>
        <begin position="183"/>
        <end position="200"/>
    </location>
</feature>
<keyword evidence="4 7" id="KW-1133">Transmembrane helix</keyword>
<dbReference type="FunFam" id="1.10.3430.10:FF:000012">
    <property type="entry name" value="Rh type C glycoprotein"/>
    <property type="match status" value="1"/>
</dbReference>
<dbReference type="Pfam" id="PF00909">
    <property type="entry name" value="Ammonium_transp"/>
    <property type="match status" value="1"/>
</dbReference>
<protein>
    <submittedName>
        <fullName evidence="10">Ammonium transporter AmtB-like domain-containing protein</fullName>
    </submittedName>
</protein>
<dbReference type="InterPro" id="IPR024041">
    <property type="entry name" value="NH4_transpt_AmtB-like_dom"/>
</dbReference>
<evidence type="ECO:0000259" key="8">
    <source>
        <dbReference type="Pfam" id="PF00909"/>
    </source>
</evidence>
<keyword evidence="9" id="KW-1185">Reference proteome</keyword>
<proteinExistence type="inferred from homology"/>
<dbReference type="AlphaFoldDB" id="A0A914WLD3"/>
<dbReference type="InterPro" id="IPR029020">
    <property type="entry name" value="Ammonium/urea_transptr"/>
</dbReference>